<feature type="transmembrane region" description="Helical" evidence="1">
    <location>
        <begin position="7"/>
        <end position="28"/>
    </location>
</feature>
<name>A0A430B7N5_9ENTE</name>
<sequence length="268" mass="30832">MWLNKKFHLSIYFVLRLFVLLTLIRQIMLDNWGSVFICILTLILFFIPSIIEKQMGITLPKTLEAVILLFIFAAEILGEIHNFYGTVPQWDTMLHTINGFLAAAIGFSLIDTLNEHERFSFKLSPFFVVMVAFCFSMTIGVLWEFFEFAGDRWLNLDMQKDRIVRKISTVELEPEGKNIPVIVDNIQKTEIYSLDNEGKTIITTIEDGYLDIGIIDTMKDLIVNFVGAVVFSILGLLYLKNRHKYGFAGQFIPVKNDLEEVPENTQDD</sequence>
<dbReference type="Pfam" id="PF09997">
    <property type="entry name" value="DUF2238"/>
    <property type="match status" value="1"/>
</dbReference>
<dbReference type="EMBL" id="NGKB01000002">
    <property type="protein sequence ID" value="RSU16329.1"/>
    <property type="molecule type" value="Genomic_DNA"/>
</dbReference>
<protein>
    <submittedName>
        <fullName evidence="2">Uncharacterized protein</fullName>
    </submittedName>
</protein>
<evidence type="ECO:0000313" key="2">
    <source>
        <dbReference type="EMBL" id="RSU16329.1"/>
    </source>
</evidence>
<feature type="transmembrane region" description="Helical" evidence="1">
    <location>
        <begin position="221"/>
        <end position="239"/>
    </location>
</feature>
<dbReference type="Proteomes" id="UP000288028">
    <property type="component" value="Unassembled WGS sequence"/>
</dbReference>
<dbReference type="OrthoDB" id="4966203at2"/>
<evidence type="ECO:0000256" key="1">
    <source>
        <dbReference type="SAM" id="Phobius"/>
    </source>
</evidence>
<keyword evidence="1" id="KW-1133">Transmembrane helix</keyword>
<keyword evidence="1" id="KW-0472">Membrane</keyword>
<keyword evidence="3" id="KW-1185">Reference proteome</keyword>
<organism evidence="2 3">
    <name type="scientific">Vagococcus carniphilus</name>
    <dbReference type="NCBI Taxonomy" id="218144"/>
    <lineage>
        <taxon>Bacteria</taxon>
        <taxon>Bacillati</taxon>
        <taxon>Bacillota</taxon>
        <taxon>Bacilli</taxon>
        <taxon>Lactobacillales</taxon>
        <taxon>Enterococcaceae</taxon>
        <taxon>Vagococcus</taxon>
    </lineage>
</organism>
<feature type="transmembrane region" description="Helical" evidence="1">
    <location>
        <begin position="34"/>
        <end position="51"/>
    </location>
</feature>
<dbReference type="RefSeq" id="WP_126791406.1">
    <property type="nucleotide sequence ID" value="NZ_CP060720.1"/>
</dbReference>
<feature type="transmembrane region" description="Helical" evidence="1">
    <location>
        <begin position="63"/>
        <end position="84"/>
    </location>
</feature>
<dbReference type="GeneID" id="95580580"/>
<reference evidence="2 3" key="1">
    <citation type="submission" date="2017-05" db="EMBL/GenBank/DDBJ databases">
        <title>Vagococcus spp. assemblies.</title>
        <authorList>
            <person name="Gulvik C.A."/>
        </authorList>
    </citation>
    <scope>NUCLEOTIDE SEQUENCE [LARGE SCALE GENOMIC DNA]</scope>
    <source>
        <strain evidence="2 3">SS1714</strain>
    </source>
</reference>
<comment type="caution">
    <text evidence="2">The sequence shown here is derived from an EMBL/GenBank/DDBJ whole genome shotgun (WGS) entry which is preliminary data.</text>
</comment>
<gene>
    <name evidence="2" type="ORF">CBF28_02035</name>
</gene>
<dbReference type="InterPro" id="IPR014509">
    <property type="entry name" value="YjdF-like"/>
</dbReference>
<keyword evidence="1" id="KW-0812">Transmembrane</keyword>
<proteinExistence type="predicted"/>
<feature type="transmembrane region" description="Helical" evidence="1">
    <location>
        <begin position="126"/>
        <end position="146"/>
    </location>
</feature>
<accession>A0A430B7N5</accession>
<feature type="transmembrane region" description="Helical" evidence="1">
    <location>
        <begin position="96"/>
        <end position="114"/>
    </location>
</feature>
<dbReference type="AlphaFoldDB" id="A0A430B7N5"/>
<evidence type="ECO:0000313" key="3">
    <source>
        <dbReference type="Proteomes" id="UP000288028"/>
    </source>
</evidence>